<accession>A0A3E1P4G2</accession>
<feature type="signal peptide" evidence="4">
    <location>
        <begin position="1"/>
        <end position="18"/>
    </location>
</feature>
<name>A0A3E1P4G2_9BACT</name>
<dbReference type="PRINTS" id="PR00834">
    <property type="entry name" value="PROTEASES2C"/>
</dbReference>
<comment type="caution">
    <text evidence="5">The sequence shown here is derived from an EMBL/GenBank/DDBJ whole genome shotgun (WGS) entry which is preliminary data.</text>
</comment>
<evidence type="ECO:0000256" key="4">
    <source>
        <dbReference type="SAM" id="SignalP"/>
    </source>
</evidence>
<gene>
    <name evidence="5" type="ORF">DXN04_06510</name>
</gene>
<keyword evidence="2" id="KW-0378">Hydrolase</keyword>
<dbReference type="OrthoDB" id="728837at2"/>
<dbReference type="RefSeq" id="WP_116852531.1">
    <property type="nucleotide sequence ID" value="NZ_QTJV01000002.1"/>
</dbReference>
<proteinExistence type="predicted"/>
<reference evidence="5 6" key="1">
    <citation type="submission" date="2018-08" db="EMBL/GenBank/DDBJ databases">
        <title>Chitinophaga sp. K20C18050901, a novel bacterium isolated from forest soil.</title>
        <authorList>
            <person name="Wang C."/>
        </authorList>
    </citation>
    <scope>NUCLEOTIDE SEQUENCE [LARGE SCALE GENOMIC DNA]</scope>
    <source>
        <strain evidence="5 6">K20C18050901</strain>
    </source>
</reference>
<dbReference type="Gene3D" id="2.40.10.120">
    <property type="match status" value="1"/>
</dbReference>
<dbReference type="AlphaFoldDB" id="A0A3E1P4G2"/>
<keyword evidence="3" id="KW-0175">Coiled coil</keyword>
<evidence type="ECO:0000256" key="3">
    <source>
        <dbReference type="SAM" id="Coils"/>
    </source>
</evidence>
<dbReference type="GO" id="GO:0006508">
    <property type="term" value="P:proteolysis"/>
    <property type="evidence" value="ECO:0007669"/>
    <property type="project" value="UniProtKB-KW"/>
</dbReference>
<dbReference type="GO" id="GO:0004252">
    <property type="term" value="F:serine-type endopeptidase activity"/>
    <property type="evidence" value="ECO:0007669"/>
    <property type="project" value="InterPro"/>
</dbReference>
<keyword evidence="6" id="KW-1185">Reference proteome</keyword>
<dbReference type="Pfam" id="PF13365">
    <property type="entry name" value="Trypsin_2"/>
    <property type="match status" value="1"/>
</dbReference>
<evidence type="ECO:0000313" key="5">
    <source>
        <dbReference type="EMBL" id="RFM35047.1"/>
    </source>
</evidence>
<dbReference type="PANTHER" id="PTHR43343:SF3">
    <property type="entry name" value="PROTEASE DO-LIKE 8, CHLOROPLASTIC"/>
    <property type="match status" value="1"/>
</dbReference>
<sequence>MKNYILITWIIISMIFNACNTQNKNPSSDSILLKENELLKRELNIKQEELNLEKEAAKKLTHTEPDIPVSELYKRVKQGVFLVYVLGNNTDAIGSGFFLDKKGVAISNYHVFENAQKGIVILDNGEKEMITKIIYTNKELDYVIFKVGLGDDEKYFPLNISNRLPDIGESCFAIGNPKGLSQTLSIGNISGYRNNNNQHYIQTTAEITHGSSGGPLFDKHGDVIGITTMGLDEANLNFAIELNAIPYSSYLNESNNETITNKNVSFDQVKTIIAAYYECLSKKNYNRLASFYAPTLERYYTYFNLPQQKAIINASEYFDKYKIIQANVLINWQTFRVENLNDGNIMVTFNMDYILQRIQANKPTRFNLDINILMMPDLKIKSIFENIISKA</sequence>
<protein>
    <submittedName>
        <fullName evidence="5">Serine protease</fullName>
    </submittedName>
</protein>
<keyword evidence="1 5" id="KW-0645">Protease</keyword>
<dbReference type="SUPFAM" id="SSF50494">
    <property type="entry name" value="Trypsin-like serine proteases"/>
    <property type="match status" value="1"/>
</dbReference>
<dbReference type="EMBL" id="QTJV01000002">
    <property type="protein sequence ID" value="RFM35047.1"/>
    <property type="molecule type" value="Genomic_DNA"/>
</dbReference>
<feature type="chain" id="PRO_5017663809" evidence="4">
    <location>
        <begin position="19"/>
        <end position="391"/>
    </location>
</feature>
<dbReference type="PANTHER" id="PTHR43343">
    <property type="entry name" value="PEPTIDASE S12"/>
    <property type="match status" value="1"/>
</dbReference>
<organism evidence="5 6">
    <name type="scientific">Chitinophaga silvisoli</name>
    <dbReference type="NCBI Taxonomy" id="2291814"/>
    <lineage>
        <taxon>Bacteria</taxon>
        <taxon>Pseudomonadati</taxon>
        <taxon>Bacteroidota</taxon>
        <taxon>Chitinophagia</taxon>
        <taxon>Chitinophagales</taxon>
        <taxon>Chitinophagaceae</taxon>
        <taxon>Chitinophaga</taxon>
    </lineage>
</organism>
<feature type="coiled-coil region" evidence="3">
    <location>
        <begin position="33"/>
        <end position="60"/>
    </location>
</feature>
<dbReference type="InterPro" id="IPR009003">
    <property type="entry name" value="Peptidase_S1_PA"/>
</dbReference>
<dbReference type="InterPro" id="IPR001940">
    <property type="entry name" value="Peptidase_S1C"/>
</dbReference>
<dbReference type="InterPro" id="IPR051201">
    <property type="entry name" value="Chloro_Bact_Ser_Proteases"/>
</dbReference>
<evidence type="ECO:0000256" key="1">
    <source>
        <dbReference type="ARBA" id="ARBA00022670"/>
    </source>
</evidence>
<evidence type="ECO:0000256" key="2">
    <source>
        <dbReference type="ARBA" id="ARBA00022801"/>
    </source>
</evidence>
<dbReference type="Proteomes" id="UP000261174">
    <property type="component" value="Unassembled WGS sequence"/>
</dbReference>
<evidence type="ECO:0000313" key="6">
    <source>
        <dbReference type="Proteomes" id="UP000261174"/>
    </source>
</evidence>
<keyword evidence="4" id="KW-0732">Signal</keyword>